<organism evidence="1 2">
    <name type="scientific">Paenibacillus haidiansis</name>
    <dbReference type="NCBI Taxonomy" id="1574488"/>
    <lineage>
        <taxon>Bacteria</taxon>
        <taxon>Bacillati</taxon>
        <taxon>Bacillota</taxon>
        <taxon>Bacilli</taxon>
        <taxon>Bacillales</taxon>
        <taxon>Paenibacillaceae</taxon>
        <taxon>Paenibacillus</taxon>
    </lineage>
</organism>
<accession>A0ABU7VTR0</accession>
<dbReference type="RefSeq" id="WP_331846846.1">
    <property type="nucleotide sequence ID" value="NZ_JAZHPZ010000005.1"/>
</dbReference>
<protein>
    <recommendedName>
        <fullName evidence="3">SPASM domain-containing protein</fullName>
    </recommendedName>
</protein>
<evidence type="ECO:0000313" key="1">
    <source>
        <dbReference type="EMBL" id="MEF2966631.1"/>
    </source>
</evidence>
<evidence type="ECO:0000313" key="2">
    <source>
        <dbReference type="Proteomes" id="UP001306950"/>
    </source>
</evidence>
<comment type="caution">
    <text evidence="1">The sequence shown here is derived from an EMBL/GenBank/DDBJ whole genome shotgun (WGS) entry which is preliminary data.</text>
</comment>
<sequence>MSTDAILIRFSPEVIYLYEIESGNFHKTEKYTDVTDYRYIFDMKSHKRAIDLSNFVNIRSIYKLKNTTEADERIDELVSRYHLGELSVLESPVKYSGEAAVQGPALPTAYMDFFLKKWHSGCIPFYSNEEIDKGNSIVEQFRYSVPSYGELIDYESIGEAISRLVQRQNKLFPCEEGVQSLYVSGEGKLFRCNAYYQAGLEKPIAELGCIESVDDVIPCKSCFARYMCGGRCNLLVDQLQADACDLFREWMIIILKAVIAHQSKSVKTLVKGH</sequence>
<dbReference type="EMBL" id="JAZHPZ010000005">
    <property type="protein sequence ID" value="MEF2966631.1"/>
    <property type="molecule type" value="Genomic_DNA"/>
</dbReference>
<name>A0ABU7VTR0_9BACL</name>
<proteinExistence type="predicted"/>
<keyword evidence="2" id="KW-1185">Reference proteome</keyword>
<reference evidence="1 2" key="1">
    <citation type="submission" date="2024-02" db="EMBL/GenBank/DDBJ databases">
        <title>A nitrogen-fixing paenibacillus bacterium.</title>
        <authorList>
            <person name="Zhang W.L."/>
            <person name="Chen S.F."/>
        </authorList>
    </citation>
    <scope>NUCLEOTIDE SEQUENCE [LARGE SCALE GENOMIC DNA]</scope>
    <source>
        <strain evidence="1 2">M1</strain>
    </source>
</reference>
<dbReference type="Proteomes" id="UP001306950">
    <property type="component" value="Unassembled WGS sequence"/>
</dbReference>
<gene>
    <name evidence="1" type="ORF">V3851_12395</name>
</gene>
<evidence type="ECO:0008006" key="3">
    <source>
        <dbReference type="Google" id="ProtNLM"/>
    </source>
</evidence>